<keyword evidence="3" id="KW-1185">Reference proteome</keyword>
<keyword evidence="1" id="KW-0812">Transmembrane</keyword>
<name>A0ABT8L4X9_9BACT</name>
<keyword evidence="1" id="KW-0472">Membrane</keyword>
<evidence type="ECO:0000313" key="3">
    <source>
        <dbReference type="Proteomes" id="UP001172083"/>
    </source>
</evidence>
<protein>
    <submittedName>
        <fullName evidence="2">Uncharacterized protein</fullName>
    </submittedName>
</protein>
<accession>A0ABT8L4X9</accession>
<comment type="caution">
    <text evidence="2">The sequence shown here is derived from an EMBL/GenBank/DDBJ whole genome shotgun (WGS) entry which is preliminary data.</text>
</comment>
<proteinExistence type="predicted"/>
<dbReference type="EMBL" id="JAUJEB010000001">
    <property type="protein sequence ID" value="MDN5212775.1"/>
    <property type="molecule type" value="Genomic_DNA"/>
</dbReference>
<feature type="transmembrane region" description="Helical" evidence="1">
    <location>
        <begin position="21"/>
        <end position="38"/>
    </location>
</feature>
<evidence type="ECO:0000256" key="1">
    <source>
        <dbReference type="SAM" id="Phobius"/>
    </source>
</evidence>
<reference evidence="2" key="1">
    <citation type="submission" date="2023-06" db="EMBL/GenBank/DDBJ databases">
        <title>Genomic of Agaribacillus aureum.</title>
        <authorList>
            <person name="Wang G."/>
        </authorList>
    </citation>
    <scope>NUCLEOTIDE SEQUENCE</scope>
    <source>
        <strain evidence="2">BMA12</strain>
    </source>
</reference>
<dbReference type="Proteomes" id="UP001172083">
    <property type="component" value="Unassembled WGS sequence"/>
</dbReference>
<evidence type="ECO:0000313" key="2">
    <source>
        <dbReference type="EMBL" id="MDN5212775.1"/>
    </source>
</evidence>
<gene>
    <name evidence="2" type="ORF">QQ020_11990</name>
</gene>
<organism evidence="2 3">
    <name type="scientific">Agaribacillus aureus</name>
    <dbReference type="NCBI Taxonomy" id="3051825"/>
    <lineage>
        <taxon>Bacteria</taxon>
        <taxon>Pseudomonadati</taxon>
        <taxon>Bacteroidota</taxon>
        <taxon>Cytophagia</taxon>
        <taxon>Cytophagales</taxon>
        <taxon>Splendidivirgaceae</taxon>
        <taxon>Agaribacillus</taxon>
    </lineage>
</organism>
<sequence length="40" mass="4877">MDKYEKVGRRRFYRRKKENKIWGIIAVIFVIILIFASQCS</sequence>
<keyword evidence="1" id="KW-1133">Transmembrane helix</keyword>
<dbReference type="RefSeq" id="WP_346758092.1">
    <property type="nucleotide sequence ID" value="NZ_JAUJEB010000001.1"/>
</dbReference>